<comment type="caution">
    <text evidence="5">Lacks conserved residue(s) required for the propagation of feature annotation.</text>
</comment>
<feature type="binding site" evidence="5">
    <location>
        <position position="177"/>
    </location>
    <ligand>
        <name>Mg(2+)</name>
        <dbReference type="ChEBI" id="CHEBI:18420"/>
        <label>2</label>
        <note>catalytic</note>
    </ligand>
</feature>
<feature type="binding site" evidence="5">
    <location>
        <position position="182"/>
    </location>
    <ligand>
        <name>Mg(2+)</name>
        <dbReference type="ChEBI" id="CHEBI:18420"/>
        <label>2</label>
        <note>catalytic</note>
    </ligand>
</feature>
<protein>
    <recommendedName>
        <fullName evidence="5">Ribonuclease T</fullName>
        <ecNumber evidence="5">3.1.13.-</ecNumber>
    </recommendedName>
    <alternativeName>
        <fullName evidence="5">Exoribonuclease T</fullName>
        <shortName evidence="5">RNase T</shortName>
    </alternativeName>
</protein>
<evidence type="ECO:0000259" key="6">
    <source>
        <dbReference type="SMART" id="SM00479"/>
    </source>
</evidence>
<keyword evidence="3 5" id="KW-0378">Hydrolase</keyword>
<feature type="site" description="Important for substrate binding and specificity" evidence="5">
    <location>
        <position position="121"/>
    </location>
</feature>
<name>A0A0A6PDV1_9GAMM</name>
<evidence type="ECO:0000256" key="2">
    <source>
        <dbReference type="ARBA" id="ARBA00022722"/>
    </source>
</evidence>
<organism evidence="7 8">
    <name type="scientific">Candidatus Thiomargarita nelsonii</name>
    <dbReference type="NCBI Taxonomy" id="1003181"/>
    <lineage>
        <taxon>Bacteria</taxon>
        <taxon>Pseudomonadati</taxon>
        <taxon>Pseudomonadota</taxon>
        <taxon>Gammaproteobacteria</taxon>
        <taxon>Thiotrichales</taxon>
        <taxon>Thiotrichaceae</taxon>
        <taxon>Thiomargarita</taxon>
    </lineage>
</organism>
<evidence type="ECO:0000256" key="3">
    <source>
        <dbReference type="ARBA" id="ARBA00022801"/>
    </source>
</evidence>
<dbReference type="SUPFAM" id="SSF53098">
    <property type="entry name" value="Ribonuclease H-like"/>
    <property type="match status" value="1"/>
</dbReference>
<feature type="binding site" evidence="5">
    <location>
        <position position="20"/>
    </location>
    <ligand>
        <name>Mg(2+)</name>
        <dbReference type="ChEBI" id="CHEBI:18420"/>
        <label>2</label>
        <note>catalytic</note>
    </ligand>
</feature>
<dbReference type="GO" id="GO:0005829">
    <property type="term" value="C:cytosol"/>
    <property type="evidence" value="ECO:0007669"/>
    <property type="project" value="TreeGrafter"/>
</dbReference>
<dbReference type="NCBIfam" id="TIGR01298">
    <property type="entry name" value="RNaseT"/>
    <property type="match status" value="1"/>
</dbReference>
<gene>
    <name evidence="5" type="primary">rnt</name>
    <name evidence="7" type="ORF">PN36_16360</name>
</gene>
<dbReference type="GO" id="GO:0003676">
    <property type="term" value="F:nucleic acid binding"/>
    <property type="evidence" value="ECO:0007669"/>
    <property type="project" value="InterPro"/>
</dbReference>
<feature type="site" description="Important for substrate binding and specificity" evidence="5">
    <location>
        <position position="142"/>
    </location>
</feature>
<dbReference type="GO" id="GO:0016896">
    <property type="term" value="F:RNA exonuclease activity, producing 5'-phosphomonoesters"/>
    <property type="evidence" value="ECO:0007669"/>
    <property type="project" value="UniProtKB-UniRule"/>
</dbReference>
<dbReference type="Gene3D" id="3.30.420.10">
    <property type="entry name" value="Ribonuclease H-like superfamily/Ribonuclease H"/>
    <property type="match status" value="1"/>
</dbReference>
<dbReference type="InterPro" id="IPR012337">
    <property type="entry name" value="RNaseH-like_sf"/>
</dbReference>
<keyword evidence="2 5" id="KW-0540">Nuclease</keyword>
<evidence type="ECO:0000256" key="5">
    <source>
        <dbReference type="HAMAP-Rule" id="MF_00157"/>
    </source>
</evidence>
<keyword evidence="8" id="KW-1185">Reference proteome</keyword>
<dbReference type="GO" id="GO:0000287">
    <property type="term" value="F:magnesium ion binding"/>
    <property type="evidence" value="ECO:0007669"/>
    <property type="project" value="UniProtKB-UniRule"/>
</dbReference>
<feature type="binding site" evidence="5">
    <location>
        <position position="20"/>
    </location>
    <ligand>
        <name>Mg(2+)</name>
        <dbReference type="ChEBI" id="CHEBI:18420"/>
        <label>1</label>
        <note>catalytic</note>
    </ligand>
</feature>
<keyword evidence="5" id="KW-0460">Magnesium</keyword>
<dbReference type="InterPro" id="IPR013520">
    <property type="entry name" value="Ribonucl_H"/>
</dbReference>
<dbReference type="InterPro" id="IPR036397">
    <property type="entry name" value="RNaseH_sf"/>
</dbReference>
<keyword evidence="4 5" id="KW-0269">Exonuclease</keyword>
<reference evidence="7 8" key="1">
    <citation type="journal article" date="2016" name="Front. Microbiol.">
        <title>Single-Cell (Meta-)Genomics of a Dimorphic Candidatus Thiomargarita nelsonii Reveals Genomic Plasticity.</title>
        <authorList>
            <person name="Flood B.E."/>
            <person name="Fliss P."/>
            <person name="Jones D.S."/>
            <person name="Dick G.J."/>
            <person name="Jain S."/>
            <person name="Kaster A.K."/>
            <person name="Winkel M."/>
            <person name="Mussmann M."/>
            <person name="Bailey J."/>
        </authorList>
    </citation>
    <scope>NUCLEOTIDE SEQUENCE [LARGE SCALE GENOMIC DNA]</scope>
    <source>
        <strain evidence="7">Hydrate Ridge</strain>
    </source>
</reference>
<keyword evidence="5" id="KW-0479">Metal-binding</keyword>
<dbReference type="GO" id="GO:0045004">
    <property type="term" value="P:DNA replication proofreading"/>
    <property type="evidence" value="ECO:0007669"/>
    <property type="project" value="TreeGrafter"/>
</dbReference>
<dbReference type="PANTHER" id="PTHR30231">
    <property type="entry name" value="DNA POLYMERASE III SUBUNIT EPSILON"/>
    <property type="match status" value="1"/>
</dbReference>
<keyword evidence="1 5" id="KW-0819">tRNA processing</keyword>
<evidence type="ECO:0000256" key="4">
    <source>
        <dbReference type="ARBA" id="ARBA00022839"/>
    </source>
</evidence>
<dbReference type="InterPro" id="IPR005987">
    <property type="entry name" value="RNase_T"/>
</dbReference>
<comment type="similarity">
    <text evidence="5">Belongs to the RNase T family.</text>
</comment>
<dbReference type="GO" id="GO:0008033">
    <property type="term" value="P:tRNA processing"/>
    <property type="evidence" value="ECO:0007669"/>
    <property type="project" value="UniProtKB-KW"/>
</dbReference>
<feature type="site" description="Important for substrate binding and specificity" evidence="5">
    <location>
        <position position="74"/>
    </location>
</feature>
<comment type="function">
    <text evidence="5">Trims short 3' overhangs of a variety of RNA species, leaving a one or two nucleotide 3' overhang. Responsible for the end-turnover of tRNA: specifically removes the terminal AMP residue from uncharged tRNA (tRNA-C-C-A). Also appears to be involved in tRNA biosynthesis.</text>
</comment>
<comment type="subunit">
    <text evidence="5">Homodimer.</text>
</comment>
<dbReference type="PANTHER" id="PTHR30231:SF2">
    <property type="entry name" value="RIBONUCLEASE T"/>
    <property type="match status" value="1"/>
</dbReference>
<comment type="caution">
    <text evidence="7">The sequence shown here is derived from an EMBL/GenBank/DDBJ whole genome shotgun (WGS) entry which is preliminary data.</text>
</comment>
<accession>A0A0A6PDV1</accession>
<dbReference type="Pfam" id="PF00929">
    <property type="entry name" value="RNase_T"/>
    <property type="match status" value="1"/>
</dbReference>
<dbReference type="SMART" id="SM00479">
    <property type="entry name" value="EXOIII"/>
    <property type="match status" value="1"/>
</dbReference>
<dbReference type="EC" id="3.1.13.-" evidence="5"/>
<evidence type="ECO:0000313" key="7">
    <source>
        <dbReference type="EMBL" id="KHD08477.1"/>
    </source>
</evidence>
<feature type="active site" description="Proton donor/acceptor" evidence="5">
    <location>
        <position position="177"/>
    </location>
</feature>
<dbReference type="Proteomes" id="UP000030428">
    <property type="component" value="Unassembled WGS sequence"/>
</dbReference>
<dbReference type="GO" id="GO:0008408">
    <property type="term" value="F:3'-5' exonuclease activity"/>
    <property type="evidence" value="ECO:0007669"/>
    <property type="project" value="TreeGrafter"/>
</dbReference>
<dbReference type="EMBL" id="JSZA02000061">
    <property type="protein sequence ID" value="KHD08477.1"/>
    <property type="molecule type" value="Genomic_DNA"/>
</dbReference>
<sequence length="207" mass="23248">MAKIIPIAKRFRGYLPVVVDVETAGLNARRDALLEVAAVTLQLDNQGCWQRHETHFCHMIPFEGANLDKDALDFLGIDPYHPFRFAVSETEGLETLFKAIRKAVKTHNCSRAILVGHNPSFDLGFIKTACYRTKVKSPFHRFSTFDTATLSGLAFKQTVLAKGVRAAGFDWDSNEAHSAIYDAERTADLFCTVVNLWDKFYNKSDSV</sequence>
<dbReference type="AlphaFoldDB" id="A0A0A6PDV1"/>
<proteinExistence type="inferred from homology"/>
<feature type="binding site" evidence="5">
    <location>
        <position position="22"/>
    </location>
    <ligand>
        <name>Mg(2+)</name>
        <dbReference type="ChEBI" id="CHEBI:18420"/>
        <label>2</label>
        <note>catalytic</note>
    </ligand>
</feature>
<dbReference type="HAMAP" id="MF_00157">
    <property type="entry name" value="RNase_T"/>
    <property type="match status" value="1"/>
</dbReference>
<comment type="cofactor">
    <cofactor evidence="5">
        <name>Mg(2+)</name>
        <dbReference type="ChEBI" id="CHEBI:18420"/>
    </cofactor>
    <text evidence="5">Binds two Mg(2+) per subunit. The active form of the enzyme binds two Mg(2+) ions in its active site. The first Mg(2+) forms only one salt bridge with the protein.</text>
</comment>
<evidence type="ECO:0000313" key="8">
    <source>
        <dbReference type="Proteomes" id="UP000030428"/>
    </source>
</evidence>
<evidence type="ECO:0000256" key="1">
    <source>
        <dbReference type="ARBA" id="ARBA00022694"/>
    </source>
</evidence>
<feature type="domain" description="Exonuclease" evidence="6">
    <location>
        <begin position="15"/>
        <end position="199"/>
    </location>
</feature>